<evidence type="ECO:0000313" key="3">
    <source>
        <dbReference type="Proteomes" id="UP000042958"/>
    </source>
</evidence>
<name>A0A0F7U5C8_PENBI</name>
<dbReference type="AlphaFoldDB" id="A0A0F7U5C8"/>
<keyword evidence="3" id="KW-1185">Reference proteome</keyword>
<sequence length="158" mass="16463">MAEPLLPQAVFRCGTASNADSDASQGGSSSATTQVAPAESTAQGEIDPDTIDASEGGVTGGDPVSRLKEQFPGYPVLVDLTSIDTRVAGSLEGNTYNNKVVALAPGLYAPYNANFTDLDEYYDTGIVYGDSMMRDEYLPDTGGSTWGGVQPGTQEPLQ</sequence>
<evidence type="ECO:0000313" key="2">
    <source>
        <dbReference type="EMBL" id="CEJ62945.1"/>
    </source>
</evidence>
<evidence type="ECO:0000256" key="1">
    <source>
        <dbReference type="SAM" id="MobiDB-lite"/>
    </source>
</evidence>
<gene>
    <name evidence="2" type="ORF">PMG11_11430</name>
</gene>
<dbReference type="EMBL" id="CDHK01000082">
    <property type="protein sequence ID" value="CEJ62945.1"/>
    <property type="molecule type" value="Genomic_DNA"/>
</dbReference>
<reference evidence="3" key="1">
    <citation type="journal article" date="2015" name="Genome Announc.">
        <title>Draft genome sequence of the fungus Penicillium brasilianum MG11.</title>
        <authorList>
            <person name="Horn F."/>
            <person name="Linde J."/>
            <person name="Mattern D.J."/>
            <person name="Walther G."/>
            <person name="Guthke R."/>
            <person name="Brakhage A.A."/>
            <person name="Valiante V."/>
        </authorList>
    </citation>
    <scope>NUCLEOTIDE SEQUENCE [LARGE SCALE GENOMIC DNA]</scope>
    <source>
        <strain evidence="3">MG11</strain>
    </source>
</reference>
<organism evidence="2 3">
    <name type="scientific">Penicillium brasilianum</name>
    <dbReference type="NCBI Taxonomy" id="104259"/>
    <lineage>
        <taxon>Eukaryota</taxon>
        <taxon>Fungi</taxon>
        <taxon>Dikarya</taxon>
        <taxon>Ascomycota</taxon>
        <taxon>Pezizomycotina</taxon>
        <taxon>Eurotiomycetes</taxon>
        <taxon>Eurotiomycetidae</taxon>
        <taxon>Eurotiales</taxon>
        <taxon>Aspergillaceae</taxon>
        <taxon>Penicillium</taxon>
    </lineage>
</organism>
<feature type="compositionally biased region" description="Low complexity" evidence="1">
    <location>
        <begin position="16"/>
        <end position="34"/>
    </location>
</feature>
<accession>A0A0F7U5C8</accession>
<dbReference type="Proteomes" id="UP000042958">
    <property type="component" value="Unassembled WGS sequence"/>
</dbReference>
<protein>
    <submittedName>
        <fullName evidence="2">Uncharacterized protein</fullName>
    </submittedName>
</protein>
<feature type="region of interest" description="Disordered" evidence="1">
    <location>
        <begin position="16"/>
        <end position="66"/>
    </location>
</feature>
<proteinExistence type="predicted"/>